<dbReference type="Proteomes" id="UP001515480">
    <property type="component" value="Unassembled WGS sequence"/>
</dbReference>
<dbReference type="InterPro" id="IPR050911">
    <property type="entry name" value="DRAM/TMEM150_Autophagy_Mod"/>
</dbReference>
<accession>A0AB34K6L4</accession>
<evidence type="ECO:0000259" key="6">
    <source>
        <dbReference type="Pfam" id="PF10277"/>
    </source>
</evidence>
<dbReference type="GO" id="GO:0012505">
    <property type="term" value="C:endomembrane system"/>
    <property type="evidence" value="ECO:0007669"/>
    <property type="project" value="UniProtKB-SubCell"/>
</dbReference>
<feature type="domain" description="CWH43-like N-terminal" evidence="6">
    <location>
        <begin position="82"/>
        <end position="290"/>
    </location>
</feature>
<comment type="subcellular location">
    <subcellularLocation>
        <location evidence="1">Endomembrane system</location>
        <topology evidence="1">Multi-pass membrane protein</topology>
    </subcellularLocation>
</comment>
<keyword evidence="2 5" id="KW-0812">Transmembrane</keyword>
<evidence type="ECO:0000256" key="5">
    <source>
        <dbReference type="SAM" id="Phobius"/>
    </source>
</evidence>
<feature type="transmembrane region" description="Helical" evidence="5">
    <location>
        <begin position="126"/>
        <end position="148"/>
    </location>
</feature>
<dbReference type="AlphaFoldDB" id="A0AB34K6L4"/>
<evidence type="ECO:0000256" key="4">
    <source>
        <dbReference type="ARBA" id="ARBA00023136"/>
    </source>
</evidence>
<evidence type="ECO:0000313" key="8">
    <source>
        <dbReference type="Proteomes" id="UP001515480"/>
    </source>
</evidence>
<feature type="transmembrane region" description="Helical" evidence="5">
    <location>
        <begin position="263"/>
        <end position="285"/>
    </location>
</feature>
<evidence type="ECO:0000256" key="2">
    <source>
        <dbReference type="ARBA" id="ARBA00022692"/>
    </source>
</evidence>
<dbReference type="PANTHER" id="PTHR21324">
    <property type="entry name" value="FASTING-INDUCIBLE INTEGRAL MEMBRANE PROTEIN TM6P1-RELATED"/>
    <property type="match status" value="1"/>
</dbReference>
<feature type="transmembrane region" description="Helical" evidence="5">
    <location>
        <begin position="78"/>
        <end position="100"/>
    </location>
</feature>
<organism evidence="7 8">
    <name type="scientific">Prymnesium parvum</name>
    <name type="common">Toxic golden alga</name>
    <dbReference type="NCBI Taxonomy" id="97485"/>
    <lineage>
        <taxon>Eukaryota</taxon>
        <taxon>Haptista</taxon>
        <taxon>Haptophyta</taxon>
        <taxon>Prymnesiophyceae</taxon>
        <taxon>Prymnesiales</taxon>
        <taxon>Prymnesiaceae</taxon>
        <taxon>Prymnesium</taxon>
    </lineage>
</organism>
<dbReference type="InterPro" id="IPR019402">
    <property type="entry name" value="CWH43_N"/>
</dbReference>
<dbReference type="EMBL" id="JBGBPQ010000002">
    <property type="protein sequence ID" value="KAL1528114.1"/>
    <property type="molecule type" value="Genomic_DNA"/>
</dbReference>
<dbReference type="Pfam" id="PF10277">
    <property type="entry name" value="Frag1"/>
    <property type="match status" value="1"/>
</dbReference>
<evidence type="ECO:0000256" key="1">
    <source>
        <dbReference type="ARBA" id="ARBA00004127"/>
    </source>
</evidence>
<reference evidence="7 8" key="1">
    <citation type="journal article" date="2024" name="Science">
        <title>Giant polyketide synthase enzymes in the biosynthesis of giant marine polyether toxins.</title>
        <authorList>
            <person name="Fallon T.R."/>
            <person name="Shende V.V."/>
            <person name="Wierzbicki I.H."/>
            <person name="Pendleton A.L."/>
            <person name="Watervoot N.F."/>
            <person name="Auber R.P."/>
            <person name="Gonzalez D.J."/>
            <person name="Wisecaver J.H."/>
            <person name="Moore B.S."/>
        </authorList>
    </citation>
    <scope>NUCLEOTIDE SEQUENCE [LARGE SCALE GENOMIC DNA]</scope>
    <source>
        <strain evidence="7 8">12B1</strain>
    </source>
</reference>
<keyword evidence="8" id="KW-1185">Reference proteome</keyword>
<feature type="transmembrane region" description="Helical" evidence="5">
    <location>
        <begin position="168"/>
        <end position="186"/>
    </location>
</feature>
<keyword evidence="4 5" id="KW-0472">Membrane</keyword>
<comment type="caution">
    <text evidence="7">The sequence shown here is derived from an EMBL/GenBank/DDBJ whole genome shotgun (WGS) entry which is preliminary data.</text>
</comment>
<dbReference type="PANTHER" id="PTHR21324:SF2">
    <property type="entry name" value="EG:22E5.9 PROTEIN"/>
    <property type="match status" value="1"/>
</dbReference>
<evidence type="ECO:0000256" key="3">
    <source>
        <dbReference type="ARBA" id="ARBA00022989"/>
    </source>
</evidence>
<gene>
    <name evidence="7" type="ORF">AB1Y20_009479</name>
</gene>
<keyword evidence="3 5" id="KW-1133">Transmembrane helix</keyword>
<evidence type="ECO:0000313" key="7">
    <source>
        <dbReference type="EMBL" id="KAL1528114.1"/>
    </source>
</evidence>
<feature type="transmembrane region" description="Helical" evidence="5">
    <location>
        <begin position="198"/>
        <end position="216"/>
    </location>
</feature>
<sequence length="340" mass="37650">MAVDGSCTHPHLRRRHVSERIRHSTSRMASAAARICDRAARVTPRYPSAERRRRLYSGVQQRVKSATERTRKIAQVDFPSSVILLALTVLLPLVTFIAAFKTTSRVWQDEIWKKKGYFLSAAIDMPPAQCFAALGLTTSLFSFVAVAYVRHKIVSMRLHKRRMLIHRISLALAIVAAFGGNGVTAYPHHTSRVMHNGFAALCVLGALLHFSLEALIEWVEPLVSRATRLWHTALCLAAASCCSIFVLHIVVEEIGNRSVGIGKLAAAIAEIATMSCFMLYLSSYLNSFRHARVSMSITFAYDQQRPQHGSDLGPSDAAEEASLSGGYTEAVEEWILQQLS</sequence>
<name>A0AB34K6L4_PRYPA</name>
<feature type="transmembrane region" description="Helical" evidence="5">
    <location>
        <begin position="228"/>
        <end position="251"/>
    </location>
</feature>
<protein>
    <recommendedName>
        <fullName evidence="6">CWH43-like N-terminal domain-containing protein</fullName>
    </recommendedName>
</protein>
<proteinExistence type="predicted"/>